<evidence type="ECO:0000256" key="2">
    <source>
        <dbReference type="ARBA" id="ARBA00001966"/>
    </source>
</evidence>
<dbReference type="PANTHER" id="PTHR42944:SF1">
    <property type="entry name" value="ADENINE DNA GLYCOSYLASE"/>
    <property type="match status" value="1"/>
</dbReference>
<evidence type="ECO:0000256" key="12">
    <source>
        <dbReference type="ARBA" id="ARBA00023204"/>
    </source>
</evidence>
<evidence type="ECO:0000256" key="3">
    <source>
        <dbReference type="ARBA" id="ARBA00008343"/>
    </source>
</evidence>
<dbReference type="SMART" id="SM00478">
    <property type="entry name" value="ENDO3c"/>
    <property type="match status" value="1"/>
</dbReference>
<dbReference type="InterPro" id="IPR044298">
    <property type="entry name" value="MIG/MutY"/>
</dbReference>
<dbReference type="RefSeq" id="XP_001879869.1">
    <property type="nucleotide sequence ID" value="XM_001879834.1"/>
</dbReference>
<dbReference type="KEGG" id="lbc:LACBIDRAFT_318664"/>
<evidence type="ECO:0000313" key="16">
    <source>
        <dbReference type="EMBL" id="EDR09520.1"/>
    </source>
</evidence>
<keyword evidence="11" id="KW-0411">Iron-sulfur</keyword>
<dbReference type="CDD" id="cd00056">
    <property type="entry name" value="ENDO3c"/>
    <property type="match status" value="1"/>
</dbReference>
<keyword evidence="10" id="KW-0408">Iron</keyword>
<evidence type="ECO:0000256" key="9">
    <source>
        <dbReference type="ARBA" id="ARBA00022801"/>
    </source>
</evidence>
<keyword evidence="7" id="KW-0479">Metal-binding</keyword>
<name>B0D6Q9_LACBS</name>
<dbReference type="InParanoid" id="B0D6Q9"/>
<accession>B0D6Q9</accession>
<dbReference type="InterPro" id="IPR003651">
    <property type="entry name" value="Endonuclease3_FeS-loop_motif"/>
</dbReference>
<evidence type="ECO:0000256" key="10">
    <source>
        <dbReference type="ARBA" id="ARBA00023004"/>
    </source>
</evidence>
<dbReference type="EMBL" id="DS547099">
    <property type="protein sequence ID" value="EDR09520.1"/>
    <property type="molecule type" value="Genomic_DNA"/>
</dbReference>
<evidence type="ECO:0000256" key="7">
    <source>
        <dbReference type="ARBA" id="ARBA00022723"/>
    </source>
</evidence>
<evidence type="ECO:0000256" key="14">
    <source>
        <dbReference type="SAM" id="MobiDB-lite"/>
    </source>
</evidence>
<comment type="catalytic activity">
    <reaction evidence="1">
        <text>Hydrolyzes free adenine bases from 7,8-dihydro-8-oxoguanine:adenine mismatched double-stranded DNA, leaving an apurinic site.</text>
        <dbReference type="EC" id="3.2.2.31"/>
    </reaction>
</comment>
<evidence type="ECO:0000256" key="5">
    <source>
        <dbReference type="ARBA" id="ARBA00022023"/>
    </source>
</evidence>
<dbReference type="SUPFAM" id="SSF48150">
    <property type="entry name" value="DNA-glycosylase"/>
    <property type="match status" value="1"/>
</dbReference>
<evidence type="ECO:0000256" key="11">
    <source>
        <dbReference type="ARBA" id="ARBA00023014"/>
    </source>
</evidence>
<evidence type="ECO:0000256" key="1">
    <source>
        <dbReference type="ARBA" id="ARBA00000843"/>
    </source>
</evidence>
<dbReference type="HOGENOM" id="CLU_012862_0_0_1"/>
<dbReference type="PROSITE" id="PS01155">
    <property type="entry name" value="ENDONUCLEASE_III_2"/>
    <property type="match status" value="1"/>
</dbReference>
<feature type="region of interest" description="Disordered" evidence="14">
    <location>
        <begin position="1"/>
        <end position="54"/>
    </location>
</feature>
<feature type="compositionally biased region" description="Basic residues" evidence="14">
    <location>
        <begin position="37"/>
        <end position="54"/>
    </location>
</feature>
<keyword evidence="12" id="KW-0234">DNA repair</keyword>
<evidence type="ECO:0000256" key="4">
    <source>
        <dbReference type="ARBA" id="ARBA00012045"/>
    </source>
</evidence>
<dbReference type="GO" id="GO:0006298">
    <property type="term" value="P:mismatch repair"/>
    <property type="evidence" value="ECO:0007669"/>
    <property type="project" value="TreeGrafter"/>
</dbReference>
<keyword evidence="13" id="KW-0326">Glycosidase</keyword>
<dbReference type="PANTHER" id="PTHR42944">
    <property type="entry name" value="ADENINE DNA GLYCOSYLASE"/>
    <property type="match status" value="1"/>
</dbReference>
<dbReference type="Pfam" id="PF00730">
    <property type="entry name" value="HhH-GPD"/>
    <property type="match status" value="1"/>
</dbReference>
<dbReference type="GO" id="GO:0034039">
    <property type="term" value="F:8-oxo-7,8-dihydroguanine DNA N-glycosylase activity"/>
    <property type="evidence" value="ECO:0007669"/>
    <property type="project" value="TreeGrafter"/>
</dbReference>
<feature type="domain" description="HhH-GPD" evidence="15">
    <location>
        <begin position="133"/>
        <end position="294"/>
    </location>
</feature>
<organism evidence="17">
    <name type="scientific">Laccaria bicolor (strain S238N-H82 / ATCC MYA-4686)</name>
    <name type="common">Bicoloured deceiver</name>
    <name type="synonym">Laccaria laccata var. bicolor</name>
    <dbReference type="NCBI Taxonomy" id="486041"/>
    <lineage>
        <taxon>Eukaryota</taxon>
        <taxon>Fungi</taxon>
        <taxon>Dikarya</taxon>
        <taxon>Basidiomycota</taxon>
        <taxon>Agaricomycotina</taxon>
        <taxon>Agaricomycetes</taxon>
        <taxon>Agaricomycetidae</taxon>
        <taxon>Agaricales</taxon>
        <taxon>Agaricineae</taxon>
        <taxon>Hydnangiaceae</taxon>
        <taxon>Laccaria</taxon>
    </lineage>
</organism>
<keyword evidence="8" id="KW-0227">DNA damage</keyword>
<dbReference type="Proteomes" id="UP000001194">
    <property type="component" value="Unassembled WGS sequence"/>
</dbReference>
<dbReference type="InterPro" id="IPR023170">
    <property type="entry name" value="HhH_base_excis_C"/>
</dbReference>
<comment type="cofactor">
    <cofactor evidence="2">
        <name>[4Fe-4S] cluster</name>
        <dbReference type="ChEBI" id="CHEBI:49883"/>
    </cofactor>
</comment>
<evidence type="ECO:0000313" key="17">
    <source>
        <dbReference type="Proteomes" id="UP000001194"/>
    </source>
</evidence>
<protein>
    <recommendedName>
        <fullName evidence="5">Adenine DNA glycosylase</fullName>
        <ecNumber evidence="4">3.2.2.31</ecNumber>
    </recommendedName>
</protein>
<dbReference type="GO" id="GO:0000701">
    <property type="term" value="F:purine-specific mismatch base pair DNA N-glycosylase activity"/>
    <property type="evidence" value="ECO:0007669"/>
    <property type="project" value="UniProtKB-EC"/>
</dbReference>
<dbReference type="OrthoDB" id="10248838at2759"/>
<dbReference type="GO" id="GO:0046872">
    <property type="term" value="F:metal ion binding"/>
    <property type="evidence" value="ECO:0007669"/>
    <property type="project" value="UniProtKB-KW"/>
</dbReference>
<dbReference type="EC" id="3.2.2.31" evidence="4"/>
<dbReference type="FunCoup" id="B0D6Q9">
    <property type="interactions" value="249"/>
</dbReference>
<keyword evidence="6" id="KW-0004">4Fe-4S</keyword>
<dbReference type="InterPro" id="IPR011257">
    <property type="entry name" value="DNA_glycosylase"/>
</dbReference>
<dbReference type="InterPro" id="IPR003265">
    <property type="entry name" value="HhH-GPD_domain"/>
</dbReference>
<dbReference type="Gene3D" id="3.90.79.10">
    <property type="entry name" value="Nucleoside Triphosphate Pyrophosphohydrolase"/>
    <property type="match status" value="1"/>
</dbReference>
<gene>
    <name evidence="16" type="ORF">LACBIDRAFT_318664</name>
</gene>
<dbReference type="AlphaFoldDB" id="B0D6Q9"/>
<evidence type="ECO:0000256" key="8">
    <source>
        <dbReference type="ARBA" id="ARBA00022763"/>
    </source>
</evidence>
<dbReference type="GeneID" id="6075484"/>
<dbReference type="GO" id="GO:0005634">
    <property type="term" value="C:nucleus"/>
    <property type="evidence" value="ECO:0007669"/>
    <property type="project" value="TreeGrafter"/>
</dbReference>
<reference evidence="16 17" key="1">
    <citation type="journal article" date="2008" name="Nature">
        <title>The genome of Laccaria bicolor provides insights into mycorrhizal symbiosis.</title>
        <authorList>
            <person name="Martin F."/>
            <person name="Aerts A."/>
            <person name="Ahren D."/>
            <person name="Brun A."/>
            <person name="Danchin E.G.J."/>
            <person name="Duchaussoy F."/>
            <person name="Gibon J."/>
            <person name="Kohler A."/>
            <person name="Lindquist E."/>
            <person name="Pereda V."/>
            <person name="Salamov A."/>
            <person name="Shapiro H.J."/>
            <person name="Wuyts J."/>
            <person name="Blaudez D."/>
            <person name="Buee M."/>
            <person name="Brokstein P."/>
            <person name="Canbaeck B."/>
            <person name="Cohen D."/>
            <person name="Courty P.E."/>
            <person name="Coutinho P.M."/>
            <person name="Delaruelle C."/>
            <person name="Detter J.C."/>
            <person name="Deveau A."/>
            <person name="DiFazio S."/>
            <person name="Duplessis S."/>
            <person name="Fraissinet-Tachet L."/>
            <person name="Lucic E."/>
            <person name="Frey-Klett P."/>
            <person name="Fourrey C."/>
            <person name="Feussner I."/>
            <person name="Gay G."/>
            <person name="Grimwood J."/>
            <person name="Hoegger P.J."/>
            <person name="Jain P."/>
            <person name="Kilaru S."/>
            <person name="Labbe J."/>
            <person name="Lin Y.C."/>
            <person name="Legue V."/>
            <person name="Le Tacon F."/>
            <person name="Marmeisse R."/>
            <person name="Melayah D."/>
            <person name="Montanini B."/>
            <person name="Muratet M."/>
            <person name="Nehls U."/>
            <person name="Niculita-Hirzel H."/>
            <person name="Oudot-Le Secq M.P."/>
            <person name="Peter M."/>
            <person name="Quesneville H."/>
            <person name="Rajashekar B."/>
            <person name="Reich M."/>
            <person name="Rouhier N."/>
            <person name="Schmutz J."/>
            <person name="Yin T."/>
            <person name="Chalot M."/>
            <person name="Henrissat B."/>
            <person name="Kuees U."/>
            <person name="Lucas S."/>
            <person name="Van de Peer Y."/>
            <person name="Podila G.K."/>
            <person name="Polle A."/>
            <person name="Pukkila P.J."/>
            <person name="Richardson P.M."/>
            <person name="Rouze P."/>
            <person name="Sanders I.R."/>
            <person name="Stajich J.E."/>
            <person name="Tunlid A."/>
            <person name="Tuskan G."/>
            <person name="Grigoriev I.V."/>
        </authorList>
    </citation>
    <scope>NUCLEOTIDE SEQUENCE [LARGE SCALE GENOMIC DNA]</scope>
    <source>
        <strain evidence="17">S238N-H82 / ATCC MYA-4686</strain>
    </source>
</reference>
<dbReference type="Gene3D" id="1.10.1670.10">
    <property type="entry name" value="Helix-hairpin-Helix base-excision DNA repair enzymes (C-terminal)"/>
    <property type="match status" value="1"/>
</dbReference>
<dbReference type="GO" id="GO:0035485">
    <property type="term" value="F:adenine/guanine mispair binding"/>
    <property type="evidence" value="ECO:0007669"/>
    <property type="project" value="TreeGrafter"/>
</dbReference>
<dbReference type="GO" id="GO:0051539">
    <property type="term" value="F:4 iron, 4 sulfur cluster binding"/>
    <property type="evidence" value="ECO:0007669"/>
    <property type="project" value="UniProtKB-KW"/>
</dbReference>
<evidence type="ECO:0000256" key="13">
    <source>
        <dbReference type="ARBA" id="ARBA00023295"/>
    </source>
</evidence>
<dbReference type="GO" id="GO:0032357">
    <property type="term" value="F:oxidized purine DNA binding"/>
    <property type="evidence" value="ECO:0007669"/>
    <property type="project" value="TreeGrafter"/>
</dbReference>
<comment type="similarity">
    <text evidence="3">Belongs to the Nth/MutY family.</text>
</comment>
<dbReference type="InterPro" id="IPR004036">
    <property type="entry name" value="Endonuclease-III-like_CS2"/>
</dbReference>
<dbReference type="GO" id="GO:0006285">
    <property type="term" value="P:base-excision repair, AP site formation"/>
    <property type="evidence" value="ECO:0007669"/>
    <property type="project" value="UniProtKB-ARBA"/>
</dbReference>
<dbReference type="STRING" id="486041.B0D6Q9"/>
<dbReference type="FunFam" id="1.10.340.30:FF:000002">
    <property type="entry name" value="Adenine DNA glycosylase"/>
    <property type="match status" value="1"/>
</dbReference>
<feature type="region of interest" description="Disordered" evidence="14">
    <location>
        <begin position="505"/>
        <end position="524"/>
    </location>
</feature>
<proteinExistence type="inferred from homology"/>
<sequence>MPKRRRTSDPDSEGDGSDFEGSKSGEDSDFQDASFSKKTKKRVKKQHVKKKGVVRPRSVDVDEVDTDIQIHISTHSKSTHIISSPGPMRVALLRWYRTVHDTRRMPWRKPYNPSCGAEERAQRAYEVWVSEIMLQQTQVATVIPYYTRWMEKYPTIRHLASANVDQVNALWKGLGYYSRASRLLAGAQKAIQKYGGRLPDNAKEMEANIPGIGRYSAGAICSIAYGEKVPVLDGNVHRLLSRVLALHAPPKAKSTLDILWDAATVMVQIEEADTTSPPQYAGDINQALIELGSTVCKVRDPECGTCPIQNWCSAYQNSEPKESAKEDNTHMVDIEDICGLCEPLTGAGVMSYPMKTERKKAREELDIVNVVEWRPIQNSDERWFLFRRRPSTGLLAGLYEFPTSPAVSKPISHDALKHIPYNLISQVVQDARVFPLSTHAQKSGEDLEDDCEDLHLRISKIKVAGDVVHLFSHVKKTYRAQWVLLEGGSTPPTLKSNLEVEIPIKKSGKRKTSPATGGPDTESPAHAMWVLLDDVADVNMGTGVAKVWNLTQALWGKNIDRD</sequence>
<keyword evidence="9" id="KW-0378">Hydrolase</keyword>
<dbReference type="SMART" id="SM00525">
    <property type="entry name" value="FES"/>
    <property type="match status" value="1"/>
</dbReference>
<evidence type="ECO:0000259" key="15">
    <source>
        <dbReference type="SMART" id="SM00478"/>
    </source>
</evidence>
<dbReference type="Gene3D" id="1.10.340.30">
    <property type="entry name" value="Hypothetical protein, domain 2"/>
    <property type="match status" value="1"/>
</dbReference>
<evidence type="ECO:0000256" key="6">
    <source>
        <dbReference type="ARBA" id="ARBA00022485"/>
    </source>
</evidence>
<keyword evidence="17" id="KW-1185">Reference proteome</keyword>